<accession>E6PHB7</accession>
<evidence type="ECO:0000256" key="1">
    <source>
        <dbReference type="ARBA" id="ARBA00022576"/>
    </source>
</evidence>
<dbReference type="InterPro" id="IPR015422">
    <property type="entry name" value="PyrdxlP-dep_Trfase_small"/>
</dbReference>
<organism evidence="4">
    <name type="scientific">mine drainage metagenome</name>
    <dbReference type="NCBI Taxonomy" id="410659"/>
    <lineage>
        <taxon>unclassified sequences</taxon>
        <taxon>metagenomes</taxon>
        <taxon>ecological metagenomes</taxon>
    </lineage>
</organism>
<dbReference type="PIRSF" id="PIRSF000521">
    <property type="entry name" value="Transaminase_4ab_Lys_Orn"/>
    <property type="match status" value="1"/>
</dbReference>
<dbReference type="InterPro" id="IPR049704">
    <property type="entry name" value="Aminotrans_3_PPA_site"/>
</dbReference>
<dbReference type="GO" id="GO:0009102">
    <property type="term" value="P:biotin biosynthetic process"/>
    <property type="evidence" value="ECO:0007669"/>
    <property type="project" value="TreeGrafter"/>
</dbReference>
<evidence type="ECO:0000256" key="3">
    <source>
        <dbReference type="ARBA" id="ARBA00022898"/>
    </source>
</evidence>
<keyword evidence="3" id="KW-0663">Pyridoxal phosphate</keyword>
<dbReference type="InterPro" id="IPR015424">
    <property type="entry name" value="PyrdxlP-dep_Trfase"/>
</dbReference>
<dbReference type="Gene3D" id="3.90.1150.10">
    <property type="entry name" value="Aspartate Aminotransferase, domain 1"/>
    <property type="match status" value="1"/>
</dbReference>
<dbReference type="GO" id="GO:0004015">
    <property type="term" value="F:adenosylmethionine-8-amino-7-oxononanoate transaminase activity"/>
    <property type="evidence" value="ECO:0007669"/>
    <property type="project" value="TreeGrafter"/>
</dbReference>
<dbReference type="Gene3D" id="3.40.640.10">
    <property type="entry name" value="Type I PLP-dependent aspartate aminotransferase-like (Major domain)"/>
    <property type="match status" value="1"/>
</dbReference>
<evidence type="ECO:0000256" key="2">
    <source>
        <dbReference type="ARBA" id="ARBA00022679"/>
    </source>
</evidence>
<dbReference type="SUPFAM" id="SSF53383">
    <property type="entry name" value="PLP-dependent transferases"/>
    <property type="match status" value="1"/>
</dbReference>
<dbReference type="CDD" id="cd00610">
    <property type="entry name" value="OAT_like"/>
    <property type="match status" value="1"/>
</dbReference>
<name>E6PHB7_9ZZZZ</name>
<dbReference type="InterPro" id="IPR015421">
    <property type="entry name" value="PyrdxlP-dep_Trfase_major"/>
</dbReference>
<sequence>MVRLRGAALLLAQGVRRIRRVQATVMLATSHHWLPFTQMNAPEAHLRRFVRGEGSWLYDESGGRLFDAVSSIWTTIHGHCHPRIAEAIAKQAHLLDHATALGASNPVAESLAARLSALTGMGRAIFASDGASAVETAIKIALQYWQNLGQSQRTRIVRLHDSYHGDTVGAMSCSNIALFNERFSAITFETFELGSVDLTSEDIAAVIVEPLVQAAAGMRTVSRHRYEMLAGMTPLLICDEIATGFGRTGTMFAFEQAPIRPDLLVLGKGITGGALALSATLATDRIYEAFLGEYLEFKHLFHGHSYAGNPIACAAALASLALFDEEHTIVAALSLAACIRRRLDSLRLHALVRDVRAVGTMVGIELRAERIEPRGSLTPAWRIADGLYRAGHFTRPIGDVIQFVPPLCAREEQVDSFFDALIAELGP</sequence>
<dbReference type="AlphaFoldDB" id="E6PHB7"/>
<keyword evidence="1 4" id="KW-0032">Aminotransferase</keyword>
<gene>
    <name evidence="4" type="primary">bioA</name>
    <name evidence="4" type="ORF">CARN1_1253</name>
</gene>
<keyword evidence="2 4" id="KW-0808">Transferase</keyword>
<evidence type="ECO:0000313" key="4">
    <source>
        <dbReference type="EMBL" id="CBH75855.1"/>
    </source>
</evidence>
<dbReference type="EC" id="2.6.1.-" evidence="4"/>
<dbReference type="PROSITE" id="PS00600">
    <property type="entry name" value="AA_TRANSFER_CLASS_3"/>
    <property type="match status" value="1"/>
</dbReference>
<dbReference type="EMBL" id="CABL01000016">
    <property type="protein sequence ID" value="CBH75855.1"/>
    <property type="molecule type" value="Genomic_DNA"/>
</dbReference>
<dbReference type="InterPro" id="IPR005814">
    <property type="entry name" value="Aminotrans_3"/>
</dbReference>
<comment type="caution">
    <text evidence="4">The sequence shown here is derived from an EMBL/GenBank/DDBJ whole genome shotgun (WGS) entry which is preliminary data.</text>
</comment>
<dbReference type="Pfam" id="PF00202">
    <property type="entry name" value="Aminotran_3"/>
    <property type="match status" value="1"/>
</dbReference>
<dbReference type="PANTHER" id="PTHR42684">
    <property type="entry name" value="ADENOSYLMETHIONINE-8-AMINO-7-OXONONANOATE AMINOTRANSFERASE"/>
    <property type="match status" value="1"/>
</dbReference>
<dbReference type="PANTHER" id="PTHR42684:SF17">
    <property type="entry name" value="ADENOSYLMETHIONINE-8-AMINO-7-OXONONANOATE AMINOTRANSFERASE"/>
    <property type="match status" value="1"/>
</dbReference>
<proteinExistence type="predicted"/>
<reference evidence="4" key="1">
    <citation type="submission" date="2009-10" db="EMBL/GenBank/DDBJ databases">
        <title>Diversity of trophic interactions inside an arsenic-rich microbial ecosystem.</title>
        <authorList>
            <person name="Bertin P.N."/>
            <person name="Heinrich-Salmeron A."/>
            <person name="Pelletier E."/>
            <person name="Goulhen-Chollet F."/>
            <person name="Arsene-Ploetze F."/>
            <person name="Gallien S."/>
            <person name="Calteau A."/>
            <person name="Vallenet D."/>
            <person name="Casiot C."/>
            <person name="Chane-Woon-Ming B."/>
            <person name="Giloteaux L."/>
            <person name="Barakat M."/>
            <person name="Bonnefoy V."/>
            <person name="Bruneel O."/>
            <person name="Chandler M."/>
            <person name="Cleiss J."/>
            <person name="Duran R."/>
            <person name="Elbaz-Poulichet F."/>
            <person name="Fonknechten N."/>
            <person name="Lauga B."/>
            <person name="Mornico D."/>
            <person name="Ortet P."/>
            <person name="Schaeffer C."/>
            <person name="Siguier P."/>
            <person name="Alexander Thil Smith A."/>
            <person name="Van Dorsselaer A."/>
            <person name="Weissenbach J."/>
            <person name="Medigue C."/>
            <person name="Le Paslier D."/>
        </authorList>
    </citation>
    <scope>NUCLEOTIDE SEQUENCE</scope>
</reference>
<protein>
    <submittedName>
        <fullName evidence="4">Lysine-8-amino-7-oxononanoate aminotransferase</fullName>
        <ecNumber evidence="4">2.6.1.-</ecNumber>
    </submittedName>
</protein>
<dbReference type="GO" id="GO:0030170">
    <property type="term" value="F:pyridoxal phosphate binding"/>
    <property type="evidence" value="ECO:0007669"/>
    <property type="project" value="InterPro"/>
</dbReference>